<feature type="transmembrane region" description="Helical" evidence="5">
    <location>
        <begin position="73"/>
        <end position="91"/>
    </location>
</feature>
<feature type="domain" description="Major facilitator superfamily (MFS) profile" evidence="6">
    <location>
        <begin position="8"/>
        <end position="390"/>
    </location>
</feature>
<dbReference type="InParanoid" id="Q2FPE8"/>
<evidence type="ECO:0000256" key="5">
    <source>
        <dbReference type="SAM" id="Phobius"/>
    </source>
</evidence>
<dbReference type="eggNOG" id="arCOG00130">
    <property type="taxonomic scope" value="Archaea"/>
</dbReference>
<evidence type="ECO:0000259" key="6">
    <source>
        <dbReference type="PROSITE" id="PS50850"/>
    </source>
</evidence>
<feature type="transmembrane region" description="Helical" evidence="5">
    <location>
        <begin position="130"/>
        <end position="151"/>
    </location>
</feature>
<dbReference type="EnsemblBacteria" id="ABD39958">
    <property type="protein sequence ID" value="ABD39958"/>
    <property type="gene ID" value="Mhun_0184"/>
</dbReference>
<evidence type="ECO:0000313" key="8">
    <source>
        <dbReference type="Proteomes" id="UP000001941"/>
    </source>
</evidence>
<dbReference type="SUPFAM" id="SSF103473">
    <property type="entry name" value="MFS general substrate transporter"/>
    <property type="match status" value="1"/>
</dbReference>
<feature type="transmembrane region" description="Helical" evidence="5">
    <location>
        <begin position="206"/>
        <end position="226"/>
    </location>
</feature>
<dbReference type="InterPro" id="IPR036259">
    <property type="entry name" value="MFS_trans_sf"/>
</dbReference>
<dbReference type="InterPro" id="IPR005829">
    <property type="entry name" value="Sugar_transporter_CS"/>
</dbReference>
<feature type="transmembrane region" description="Helical" evidence="5">
    <location>
        <begin position="157"/>
        <end position="178"/>
    </location>
</feature>
<protein>
    <submittedName>
        <fullName evidence="7">Major facilitator superfamily MFS_1</fullName>
    </submittedName>
</protein>
<name>Q2FPE8_METHJ</name>
<evidence type="ECO:0000256" key="1">
    <source>
        <dbReference type="ARBA" id="ARBA00004141"/>
    </source>
</evidence>
<dbReference type="KEGG" id="mhu:Mhun_0184"/>
<dbReference type="AlphaFoldDB" id="Q2FPE8"/>
<dbReference type="RefSeq" id="WP_011447253.1">
    <property type="nucleotide sequence ID" value="NC_007796.1"/>
</dbReference>
<comment type="subcellular location">
    <subcellularLocation>
        <location evidence="1">Membrane</location>
        <topology evidence="1">Multi-pass membrane protein</topology>
    </subcellularLocation>
</comment>
<feature type="transmembrane region" description="Helical" evidence="5">
    <location>
        <begin position="246"/>
        <end position="266"/>
    </location>
</feature>
<dbReference type="PROSITE" id="PS00216">
    <property type="entry name" value="SUGAR_TRANSPORT_1"/>
    <property type="match status" value="1"/>
</dbReference>
<dbReference type="PROSITE" id="PS50850">
    <property type="entry name" value="MFS"/>
    <property type="match status" value="1"/>
</dbReference>
<dbReference type="Pfam" id="PF07690">
    <property type="entry name" value="MFS_1"/>
    <property type="match status" value="1"/>
</dbReference>
<keyword evidence="3 5" id="KW-1133">Transmembrane helix</keyword>
<feature type="transmembrane region" description="Helical" evidence="5">
    <location>
        <begin position="367"/>
        <end position="386"/>
    </location>
</feature>
<dbReference type="STRING" id="323259.Mhun_0184"/>
<sequence>MVTESKKKIYSSIGGHFLVDLYSPFLPIILPVLITNMNLSFFLAGFMVTAYNVTSSLVQPVAGLFSDRTGKKVPIWICVLLSSAGISLAVLTNNYLLMLALVSGAALGNALFHPAAMESVYRLSPIEKRGIFNSIFTTSGSISYSIGPLIAGVMITFFGLSSIAWLVIPGILGAVWIYSVDKKFNTLVSAHYERKKPVSKQKKERYWWVPAGLVVFLCSLRAWTYVGIITYLPALLMLGQHGMDTITTSLIVTIMLFIGVAGQIAGGYLSDRYGRKNMLVFGFAAAVPFFCLIFLSQGWLMYSGIFMYSFFACFCYVTSVTMMQELLPESVGFASGLTLGLCVGVGGIGAAIIGWAADNMGSLPDAMFLMIIPTALSPILALFIRYPDQRRIRGRDADLPE</sequence>
<keyword evidence="4 5" id="KW-0472">Membrane</keyword>
<dbReference type="OrthoDB" id="29061at2157"/>
<dbReference type="EMBL" id="CP000254">
    <property type="protein sequence ID" value="ABD39958.1"/>
    <property type="molecule type" value="Genomic_DNA"/>
</dbReference>
<dbReference type="Proteomes" id="UP000001941">
    <property type="component" value="Chromosome"/>
</dbReference>
<feature type="transmembrane region" description="Helical" evidence="5">
    <location>
        <begin position="278"/>
        <end position="295"/>
    </location>
</feature>
<dbReference type="GO" id="GO:0022857">
    <property type="term" value="F:transmembrane transporter activity"/>
    <property type="evidence" value="ECO:0007669"/>
    <property type="project" value="InterPro"/>
</dbReference>
<keyword evidence="8" id="KW-1185">Reference proteome</keyword>
<accession>Q2FPE8</accession>
<dbReference type="GeneID" id="3922958"/>
<feature type="transmembrane region" description="Helical" evidence="5">
    <location>
        <begin position="97"/>
        <end position="118"/>
    </location>
</feature>
<evidence type="ECO:0000256" key="4">
    <source>
        <dbReference type="ARBA" id="ARBA00023136"/>
    </source>
</evidence>
<evidence type="ECO:0000256" key="2">
    <source>
        <dbReference type="ARBA" id="ARBA00022692"/>
    </source>
</evidence>
<organism evidence="7 8">
    <name type="scientific">Methanospirillum hungatei JF-1 (strain ATCC 27890 / DSM 864 / NBRC 100397 / JF-1)</name>
    <dbReference type="NCBI Taxonomy" id="323259"/>
    <lineage>
        <taxon>Archaea</taxon>
        <taxon>Methanobacteriati</taxon>
        <taxon>Methanobacteriota</taxon>
        <taxon>Stenosarchaea group</taxon>
        <taxon>Methanomicrobia</taxon>
        <taxon>Methanomicrobiales</taxon>
        <taxon>Methanospirillaceae</taxon>
        <taxon>Methanospirillum</taxon>
    </lineage>
</organism>
<dbReference type="InterPro" id="IPR011701">
    <property type="entry name" value="MFS"/>
</dbReference>
<evidence type="ECO:0000256" key="3">
    <source>
        <dbReference type="ARBA" id="ARBA00022989"/>
    </source>
</evidence>
<dbReference type="InterPro" id="IPR020846">
    <property type="entry name" value="MFS_dom"/>
</dbReference>
<gene>
    <name evidence="7" type="ordered locus">Mhun_0184</name>
</gene>
<feature type="transmembrane region" description="Helical" evidence="5">
    <location>
        <begin position="301"/>
        <end position="319"/>
    </location>
</feature>
<reference evidence="8" key="1">
    <citation type="journal article" date="2016" name="Stand. Genomic Sci.">
        <title>Complete genome sequence of Methanospirillum hungatei type strain JF1.</title>
        <authorList>
            <person name="Gunsalus R.P."/>
            <person name="Cook L.E."/>
            <person name="Crable B."/>
            <person name="Rohlin L."/>
            <person name="McDonald E."/>
            <person name="Mouttaki H."/>
            <person name="Sieber J.R."/>
            <person name="Poweleit N."/>
            <person name="Zhou H."/>
            <person name="Lapidus A.L."/>
            <person name="Daligault H.E."/>
            <person name="Land M."/>
            <person name="Gilna P."/>
            <person name="Ivanova N."/>
            <person name="Kyrpides N."/>
            <person name="Culley D.E."/>
            <person name="McInerney M.J."/>
        </authorList>
    </citation>
    <scope>NUCLEOTIDE SEQUENCE [LARGE SCALE GENOMIC DNA]</scope>
    <source>
        <strain evidence="8">ATCC 27890 / DSM 864 / NBRC 100397 / JF-1</strain>
    </source>
</reference>
<dbReference type="PANTHER" id="PTHR43129:SF1">
    <property type="entry name" value="FOSMIDOMYCIN RESISTANCE PROTEIN"/>
    <property type="match status" value="1"/>
</dbReference>
<dbReference type="HOGENOM" id="CLU_040537_1_0_2"/>
<dbReference type="CDD" id="cd17478">
    <property type="entry name" value="MFS_FsR"/>
    <property type="match status" value="1"/>
</dbReference>
<proteinExistence type="predicted"/>
<dbReference type="PANTHER" id="PTHR43129">
    <property type="entry name" value="FOSMIDOMYCIN RESISTANCE PROTEIN"/>
    <property type="match status" value="1"/>
</dbReference>
<evidence type="ECO:0000313" key="7">
    <source>
        <dbReference type="EMBL" id="ABD39958.1"/>
    </source>
</evidence>
<dbReference type="GO" id="GO:0005886">
    <property type="term" value="C:plasma membrane"/>
    <property type="evidence" value="ECO:0007669"/>
    <property type="project" value="TreeGrafter"/>
</dbReference>
<feature type="transmembrane region" description="Helical" evidence="5">
    <location>
        <begin position="331"/>
        <end position="355"/>
    </location>
</feature>
<keyword evidence="2 5" id="KW-0812">Transmembrane</keyword>
<dbReference type="Gene3D" id="1.20.1250.20">
    <property type="entry name" value="MFS general substrate transporter like domains"/>
    <property type="match status" value="2"/>
</dbReference>